<feature type="compositionally biased region" description="Low complexity" evidence="5">
    <location>
        <begin position="111"/>
        <end position="125"/>
    </location>
</feature>
<dbReference type="InterPro" id="IPR021036">
    <property type="entry name" value="Ribosomal_mS45"/>
</dbReference>
<dbReference type="Pfam" id="PF00072">
    <property type="entry name" value="Response_reg"/>
    <property type="match status" value="1"/>
</dbReference>
<reference evidence="7 8" key="1">
    <citation type="journal article" date="2015" name="BMC Genomics">
        <title>Insights from the genome of Ophiocordyceps polyrhachis-furcata to pathogenicity and host specificity in insect fungi.</title>
        <authorList>
            <person name="Wichadakul D."/>
            <person name="Kobmoo N."/>
            <person name="Ingsriswang S."/>
            <person name="Tangphatsornruang S."/>
            <person name="Chantasingh D."/>
            <person name="Luangsa-ard J.J."/>
            <person name="Eurwilaichitr L."/>
        </authorList>
    </citation>
    <scope>NUCLEOTIDE SEQUENCE [LARGE SCALE GENOMIC DNA]</scope>
    <source>
        <strain evidence="7 8">BCC 54312</strain>
    </source>
</reference>
<dbReference type="PANTHER" id="PTHR28158">
    <property type="entry name" value="37S RIBOSOMAL PROTEIN S35, MITOCHONDRIAL"/>
    <property type="match status" value="1"/>
</dbReference>
<evidence type="ECO:0000313" key="7">
    <source>
        <dbReference type="EMBL" id="RCI17066.1"/>
    </source>
</evidence>
<dbReference type="GO" id="GO:0003735">
    <property type="term" value="F:structural constituent of ribosome"/>
    <property type="evidence" value="ECO:0007669"/>
    <property type="project" value="TreeGrafter"/>
</dbReference>
<feature type="compositionally biased region" description="Pro residues" evidence="5">
    <location>
        <begin position="405"/>
        <end position="437"/>
    </location>
</feature>
<protein>
    <recommendedName>
        <fullName evidence="6">Response regulatory domain-containing protein</fullName>
    </recommendedName>
</protein>
<feature type="region of interest" description="Disordered" evidence="5">
    <location>
        <begin position="15"/>
        <end position="147"/>
    </location>
</feature>
<evidence type="ECO:0000313" key="8">
    <source>
        <dbReference type="Proteomes" id="UP000253664"/>
    </source>
</evidence>
<feature type="compositionally biased region" description="Low complexity" evidence="5">
    <location>
        <begin position="55"/>
        <end position="74"/>
    </location>
</feature>
<keyword evidence="1 4" id="KW-0597">Phosphoprotein</keyword>
<feature type="compositionally biased region" description="Low complexity" evidence="5">
    <location>
        <begin position="332"/>
        <end position="341"/>
    </location>
</feature>
<dbReference type="GO" id="GO:0005763">
    <property type="term" value="C:mitochondrial small ribosomal subunit"/>
    <property type="evidence" value="ECO:0007669"/>
    <property type="project" value="TreeGrafter"/>
</dbReference>
<feature type="compositionally biased region" description="Basic and acidic residues" evidence="5">
    <location>
        <begin position="346"/>
        <end position="355"/>
    </location>
</feature>
<evidence type="ECO:0000256" key="1">
    <source>
        <dbReference type="ARBA" id="ARBA00022553"/>
    </source>
</evidence>
<name>A0A367LRJ2_9HYPO</name>
<dbReference type="GO" id="GO:0000156">
    <property type="term" value="F:phosphorelay response regulator activity"/>
    <property type="evidence" value="ECO:0007669"/>
    <property type="project" value="UniProtKB-ARBA"/>
</dbReference>
<evidence type="ECO:0000256" key="5">
    <source>
        <dbReference type="SAM" id="MobiDB-lite"/>
    </source>
</evidence>
<feature type="region of interest" description="Disordered" evidence="5">
    <location>
        <begin position="323"/>
        <end position="455"/>
    </location>
</feature>
<feature type="compositionally biased region" description="Pro residues" evidence="5">
    <location>
        <begin position="77"/>
        <end position="101"/>
    </location>
</feature>
<dbReference type="Proteomes" id="UP000253664">
    <property type="component" value="Unassembled WGS sequence"/>
</dbReference>
<dbReference type="SMART" id="SM00448">
    <property type="entry name" value="REC"/>
    <property type="match status" value="1"/>
</dbReference>
<dbReference type="InterPro" id="IPR011006">
    <property type="entry name" value="CheY-like_superfamily"/>
</dbReference>
<dbReference type="InterPro" id="IPR001789">
    <property type="entry name" value="Sig_transdc_resp-reg_receiver"/>
</dbReference>
<evidence type="ECO:0000259" key="6">
    <source>
        <dbReference type="PROSITE" id="PS50110"/>
    </source>
</evidence>
<proteinExistence type="inferred from homology"/>
<dbReference type="Pfam" id="PF12298">
    <property type="entry name" value="Bot1p"/>
    <property type="match status" value="1"/>
</dbReference>
<gene>
    <name evidence="7" type="ORF">L249_1795</name>
</gene>
<dbReference type="FunFam" id="3.40.50.2300:FF:000146">
    <property type="entry name" value="Putative two-component response regulator SSK1p"/>
    <property type="match status" value="1"/>
</dbReference>
<comment type="caution">
    <text evidence="7">The sequence shown here is derived from an EMBL/GenBank/DDBJ whole genome shotgun (WGS) entry which is preliminary data.</text>
</comment>
<dbReference type="OrthoDB" id="21225at2759"/>
<feature type="modified residue" description="4-aspartylphosphate" evidence="4">
    <location>
        <position position="522"/>
    </location>
</feature>
<dbReference type="PANTHER" id="PTHR28158:SF1">
    <property type="entry name" value="SMALL RIBOSOMAL SUBUNIT PROTEIN MS45"/>
    <property type="match status" value="1"/>
</dbReference>
<dbReference type="AlphaFoldDB" id="A0A367LRJ2"/>
<dbReference type="GO" id="GO:0032543">
    <property type="term" value="P:mitochondrial translation"/>
    <property type="evidence" value="ECO:0007669"/>
    <property type="project" value="TreeGrafter"/>
</dbReference>
<keyword evidence="2" id="KW-0902">Two-component regulatory system</keyword>
<dbReference type="SUPFAM" id="SSF52172">
    <property type="entry name" value="CheY-like"/>
    <property type="match status" value="1"/>
</dbReference>
<dbReference type="CDD" id="cd17546">
    <property type="entry name" value="REC_hyHK_CKI1_RcsC-like"/>
    <property type="match status" value="1"/>
</dbReference>
<evidence type="ECO:0000256" key="3">
    <source>
        <dbReference type="ARBA" id="ARBA00093463"/>
    </source>
</evidence>
<feature type="compositionally biased region" description="Low complexity" evidence="5">
    <location>
        <begin position="365"/>
        <end position="374"/>
    </location>
</feature>
<dbReference type="STRING" id="1330021.A0A367LRJ2"/>
<dbReference type="EMBL" id="LKCN02000001">
    <property type="protein sequence ID" value="RCI17066.1"/>
    <property type="molecule type" value="Genomic_DNA"/>
</dbReference>
<sequence length="936" mass="103280">MAPGFASRLRARIFLRAGGDDDSHDSRLGPERPRHQRPLQQGLLAVVPDAYPPRNNSTTSTTTTATSTTTAATNLQSPPPPSSAQPPSSLVPPPPPPPPPAESSLFRPRPASSAAVESSSSSTTTCHGHDNRSMSVAPLRHRRRRSDMVTRKVWVKRPNGSATTIVIHEDDLVDDVRDLILRRYANSLGRTFDSPDLSIRICGRDQDKDRLLGPEETMTRTLDRYYPGGQTVDEALLIDIPRRTPKPSPMVGAPTTAYYVAEDGRPSEAGEGYFPPVMTAPSPARPSHSVPVPANGGSGFPHAVATMGHPIAVFGAGHLPPMPSHMPPVPSPGAISSASASVRPRLQRERSDRPRLARQHTSSPTTMAAHTATGMGTGTGTAHYPQRVPHSRTHSSSSEHQQPPIMTPKPMSMPMPKSPGPGPEPTPARAVTPPPRVTSPRFSTSRVKKGKKSAEYPASQASGMLNGVVPPISVLIVEDNPINLKLLEAFVKRLKVRWQTAMNGRDAVAKWRTGGFHLVLMDIQLPVMNGLDATREIRRLERVNSIGIFSSSTGSVPEKTGDELKEQDRLDKLSLFKSPVIIRVSSVIDGGQHANHTSRHTPPSAMRASKSSASVLTDAILLRPKCSLPGPGWVARQPFSTTPCRSRITRERFMMHQWLKSPEGNKLWKGDRGVQYINGSKDQPFPLNPLFRSQPVLDNQTREIIWKKVVQDGEAIKAVSALMGVDVRRVAAVVRLKEVERKFPDYGKKLATPYAEAVLSMLPKTSWREGKACPPHEPINDIHVHKNSMHQLFLPVSESRHFTRADAAEAFGRKLLSVDKRSPQRLLIQMEREILSGEKSKEAFKRFRERAWLKEKKYSDEVERRREKRMKSMTSFQATRVEYRFKHVSVDDVGKDGRSMKGTGWRYGAPLQDRKRGIVKIPTTVPAEPWKLLSSV</sequence>
<accession>A0A367LRJ2</accession>
<feature type="domain" description="Response regulatory" evidence="6">
    <location>
        <begin position="473"/>
        <end position="587"/>
    </location>
</feature>
<comment type="similarity">
    <text evidence="3">Belongs to the SSK1 family.</text>
</comment>
<dbReference type="PROSITE" id="PS50110">
    <property type="entry name" value="RESPONSE_REGULATORY"/>
    <property type="match status" value="1"/>
</dbReference>
<keyword evidence="8" id="KW-1185">Reference proteome</keyword>
<evidence type="ECO:0000256" key="2">
    <source>
        <dbReference type="ARBA" id="ARBA00023012"/>
    </source>
</evidence>
<organism evidence="7 8">
    <name type="scientific">Ophiocordyceps polyrhachis-furcata BCC 54312</name>
    <dbReference type="NCBI Taxonomy" id="1330021"/>
    <lineage>
        <taxon>Eukaryota</taxon>
        <taxon>Fungi</taxon>
        <taxon>Dikarya</taxon>
        <taxon>Ascomycota</taxon>
        <taxon>Pezizomycotina</taxon>
        <taxon>Sordariomycetes</taxon>
        <taxon>Hypocreomycetidae</taxon>
        <taxon>Hypocreales</taxon>
        <taxon>Ophiocordycipitaceae</taxon>
        <taxon>Ophiocordyceps</taxon>
    </lineage>
</organism>
<dbReference type="Gene3D" id="3.40.50.2300">
    <property type="match status" value="1"/>
</dbReference>
<feature type="compositionally biased region" description="Basic and acidic residues" evidence="5">
    <location>
        <begin position="18"/>
        <end position="33"/>
    </location>
</feature>
<evidence type="ECO:0000256" key="4">
    <source>
        <dbReference type="PROSITE-ProRule" id="PRU00169"/>
    </source>
</evidence>